<feature type="domain" description="HTH lysR-type" evidence="5">
    <location>
        <begin position="1"/>
        <end position="58"/>
    </location>
</feature>
<accession>A0A1A8TC87</accession>
<gene>
    <name evidence="6" type="primary">dmlR_8</name>
    <name evidence="6" type="ORF">MAQ5080_01731</name>
</gene>
<dbReference type="InterPro" id="IPR058163">
    <property type="entry name" value="LysR-type_TF_proteobact-type"/>
</dbReference>
<dbReference type="Gene3D" id="1.10.10.10">
    <property type="entry name" value="Winged helix-like DNA-binding domain superfamily/Winged helix DNA-binding domain"/>
    <property type="match status" value="1"/>
</dbReference>
<keyword evidence="7" id="KW-1185">Reference proteome</keyword>
<dbReference type="InterPro" id="IPR036390">
    <property type="entry name" value="WH_DNA-bd_sf"/>
</dbReference>
<dbReference type="PANTHER" id="PTHR30537:SF5">
    <property type="entry name" value="HTH-TYPE TRANSCRIPTIONAL ACTIVATOR TTDR-RELATED"/>
    <property type="match status" value="1"/>
</dbReference>
<dbReference type="FunFam" id="3.40.190.290:FF:000001">
    <property type="entry name" value="Transcriptional regulator, LysR family"/>
    <property type="match status" value="1"/>
</dbReference>
<reference evidence="6 7" key="1">
    <citation type="submission" date="2016-06" db="EMBL/GenBank/DDBJ databases">
        <authorList>
            <person name="Kjaerup R.B."/>
            <person name="Dalgaard T.S."/>
            <person name="Juul-Madsen H.R."/>
        </authorList>
    </citation>
    <scope>NUCLEOTIDE SEQUENCE [LARGE SCALE GENOMIC DNA]</scope>
    <source>
        <strain evidence="6 7">CECT 5080</strain>
    </source>
</reference>
<dbReference type="GO" id="GO:0003700">
    <property type="term" value="F:DNA-binding transcription factor activity"/>
    <property type="evidence" value="ECO:0007669"/>
    <property type="project" value="InterPro"/>
</dbReference>
<dbReference type="InterPro" id="IPR005119">
    <property type="entry name" value="LysR_subst-bd"/>
</dbReference>
<dbReference type="GO" id="GO:0006351">
    <property type="term" value="P:DNA-templated transcription"/>
    <property type="evidence" value="ECO:0007669"/>
    <property type="project" value="TreeGrafter"/>
</dbReference>
<sequence length="299" mass="33316">MHSDDLILFAHVVELGSFSKAAEQNDVTNSVVSKRIARLEKDLNVQLLYRTTRKLTLTEAGQALFIKAKQVAQATQEASNAVAGFGESIQGHVKMSVPTISGELLLADAVAEFCNLHPGLSVDMSLDNQFVDLVTEGYDLVIRTGHLEDSSLIARHILDSHWIVCASPAYIKRYGRPETPESLVKHNCLQYSYQTTGANEWEFKGAEQNYTVKVSGSFSSDNATALRKAALGGHGIAYLPRCLVYHDLRNGELIDILPQQVGKILGVYAVYPFTRQLPKKLKLLIEHIRQRYKSIEHYF</sequence>
<evidence type="ECO:0000256" key="2">
    <source>
        <dbReference type="ARBA" id="ARBA00023015"/>
    </source>
</evidence>
<protein>
    <submittedName>
        <fullName evidence="6">HTH-type transcriptional regulator DmlR</fullName>
    </submittedName>
</protein>
<dbReference type="Pfam" id="PF03466">
    <property type="entry name" value="LysR_substrate"/>
    <property type="match status" value="1"/>
</dbReference>
<dbReference type="FunFam" id="1.10.10.10:FF:000396">
    <property type="entry name" value="LysR family transcriptional regulator"/>
    <property type="match status" value="1"/>
</dbReference>
<evidence type="ECO:0000256" key="4">
    <source>
        <dbReference type="ARBA" id="ARBA00023163"/>
    </source>
</evidence>
<dbReference type="EMBL" id="FLOC01000008">
    <property type="protein sequence ID" value="SBS30636.1"/>
    <property type="molecule type" value="Genomic_DNA"/>
</dbReference>
<evidence type="ECO:0000256" key="3">
    <source>
        <dbReference type="ARBA" id="ARBA00023125"/>
    </source>
</evidence>
<dbReference type="PROSITE" id="PS50931">
    <property type="entry name" value="HTH_LYSR"/>
    <property type="match status" value="1"/>
</dbReference>
<proteinExistence type="inferred from homology"/>
<dbReference type="STRING" id="295068.MAQ5080_01731"/>
<dbReference type="CDD" id="cd08422">
    <property type="entry name" value="PBP2_CrgA_like"/>
    <property type="match status" value="1"/>
</dbReference>
<dbReference type="InterPro" id="IPR036388">
    <property type="entry name" value="WH-like_DNA-bd_sf"/>
</dbReference>
<keyword evidence="2" id="KW-0805">Transcription regulation</keyword>
<name>A0A1A8TC87_9GAMM</name>
<evidence type="ECO:0000256" key="1">
    <source>
        <dbReference type="ARBA" id="ARBA00009437"/>
    </source>
</evidence>
<dbReference type="AlphaFoldDB" id="A0A1A8TC87"/>
<dbReference type="Pfam" id="PF00126">
    <property type="entry name" value="HTH_1"/>
    <property type="match status" value="1"/>
</dbReference>
<dbReference type="GO" id="GO:0043565">
    <property type="term" value="F:sequence-specific DNA binding"/>
    <property type="evidence" value="ECO:0007669"/>
    <property type="project" value="TreeGrafter"/>
</dbReference>
<dbReference type="SUPFAM" id="SSF53850">
    <property type="entry name" value="Periplasmic binding protein-like II"/>
    <property type="match status" value="1"/>
</dbReference>
<dbReference type="OrthoDB" id="9815676at2"/>
<dbReference type="Gene3D" id="3.40.190.290">
    <property type="match status" value="1"/>
</dbReference>
<evidence type="ECO:0000259" key="5">
    <source>
        <dbReference type="PROSITE" id="PS50931"/>
    </source>
</evidence>
<dbReference type="InterPro" id="IPR000847">
    <property type="entry name" value="LysR_HTH_N"/>
</dbReference>
<evidence type="ECO:0000313" key="7">
    <source>
        <dbReference type="Proteomes" id="UP000092627"/>
    </source>
</evidence>
<keyword evidence="3" id="KW-0238">DNA-binding</keyword>
<dbReference type="RefSeq" id="WP_067208599.1">
    <property type="nucleotide sequence ID" value="NZ_FLOC01000008.1"/>
</dbReference>
<keyword evidence="4" id="KW-0804">Transcription</keyword>
<evidence type="ECO:0000313" key="6">
    <source>
        <dbReference type="EMBL" id="SBS30636.1"/>
    </source>
</evidence>
<dbReference type="PANTHER" id="PTHR30537">
    <property type="entry name" value="HTH-TYPE TRANSCRIPTIONAL REGULATOR"/>
    <property type="match status" value="1"/>
</dbReference>
<comment type="similarity">
    <text evidence="1">Belongs to the LysR transcriptional regulatory family.</text>
</comment>
<dbReference type="Proteomes" id="UP000092627">
    <property type="component" value="Unassembled WGS sequence"/>
</dbReference>
<organism evidence="6 7">
    <name type="scientific">Marinomonas aquimarina</name>
    <dbReference type="NCBI Taxonomy" id="295068"/>
    <lineage>
        <taxon>Bacteria</taxon>
        <taxon>Pseudomonadati</taxon>
        <taxon>Pseudomonadota</taxon>
        <taxon>Gammaproteobacteria</taxon>
        <taxon>Oceanospirillales</taxon>
        <taxon>Oceanospirillaceae</taxon>
        <taxon>Marinomonas</taxon>
    </lineage>
</organism>
<dbReference type="SUPFAM" id="SSF46785">
    <property type="entry name" value="Winged helix' DNA-binding domain"/>
    <property type="match status" value="1"/>
</dbReference>